<sequence>MSANYPLSLTVGLPETHLPNLRARSRSKLTSSSMARPQAATAPRREKLTRDPRSKRGHCITKILTSHDGSVSAMHHHQSTSQREYASGRLGQAGLFLHDRHAVQKNGENNRALRQFDSTGY</sequence>
<dbReference type="AlphaFoldDB" id="A0A426XJJ5"/>
<feature type="compositionally biased region" description="Basic and acidic residues" evidence="1">
    <location>
        <begin position="43"/>
        <end position="54"/>
    </location>
</feature>
<reference evidence="2 3" key="1">
    <citation type="journal article" date="2014" name="Agronomy (Basel)">
        <title>A Draft Genome Sequence for Ensete ventricosum, the Drought-Tolerant Tree Against Hunger.</title>
        <authorList>
            <person name="Harrison J."/>
            <person name="Moore K.A."/>
            <person name="Paszkiewicz K."/>
            <person name="Jones T."/>
            <person name="Grant M."/>
            <person name="Ambacheew D."/>
            <person name="Muzemil S."/>
            <person name="Studholme D.J."/>
        </authorList>
    </citation>
    <scope>NUCLEOTIDE SEQUENCE [LARGE SCALE GENOMIC DNA]</scope>
</reference>
<comment type="caution">
    <text evidence="2">The sequence shown here is derived from an EMBL/GenBank/DDBJ whole genome shotgun (WGS) entry which is preliminary data.</text>
</comment>
<accession>A0A426XJJ5</accession>
<evidence type="ECO:0000256" key="1">
    <source>
        <dbReference type="SAM" id="MobiDB-lite"/>
    </source>
</evidence>
<dbReference type="Proteomes" id="UP000287651">
    <property type="component" value="Unassembled WGS sequence"/>
</dbReference>
<evidence type="ECO:0000313" key="2">
    <source>
        <dbReference type="EMBL" id="RRT39699.1"/>
    </source>
</evidence>
<proteinExistence type="predicted"/>
<gene>
    <name evidence="2" type="ORF">B296_00019764</name>
</gene>
<dbReference type="EMBL" id="AMZH03019972">
    <property type="protein sequence ID" value="RRT39699.1"/>
    <property type="molecule type" value="Genomic_DNA"/>
</dbReference>
<feature type="region of interest" description="Disordered" evidence="1">
    <location>
        <begin position="1"/>
        <end position="86"/>
    </location>
</feature>
<name>A0A426XJJ5_ENSVE</name>
<organism evidence="2 3">
    <name type="scientific">Ensete ventricosum</name>
    <name type="common">Abyssinian banana</name>
    <name type="synonym">Musa ensete</name>
    <dbReference type="NCBI Taxonomy" id="4639"/>
    <lineage>
        <taxon>Eukaryota</taxon>
        <taxon>Viridiplantae</taxon>
        <taxon>Streptophyta</taxon>
        <taxon>Embryophyta</taxon>
        <taxon>Tracheophyta</taxon>
        <taxon>Spermatophyta</taxon>
        <taxon>Magnoliopsida</taxon>
        <taxon>Liliopsida</taxon>
        <taxon>Zingiberales</taxon>
        <taxon>Musaceae</taxon>
        <taxon>Ensete</taxon>
    </lineage>
</organism>
<evidence type="ECO:0000313" key="3">
    <source>
        <dbReference type="Proteomes" id="UP000287651"/>
    </source>
</evidence>
<protein>
    <submittedName>
        <fullName evidence="2">Uncharacterized protein</fullName>
    </submittedName>
</protein>